<keyword evidence="1" id="KW-1133">Transmembrane helix</keyword>
<accession>A0A974CAH5</accession>
<gene>
    <name evidence="2" type="ORF">XELAEV_18040862mg</name>
</gene>
<name>A0A974CAH5_XENLA</name>
<sequence>MCTAASHSHQLLGLPINTCRSVAFIAHIPLLRFVPTTFLLFTSIWVGAAILHRVPNEYSSHRLGEWTRLVGRKGLQAPFPPRPLRKEENLCMKCAHCLTHSPHELEETECTPKLQPRGMLQ</sequence>
<keyword evidence="1" id="KW-0472">Membrane</keyword>
<feature type="transmembrane region" description="Helical" evidence="1">
    <location>
        <begin position="30"/>
        <end position="51"/>
    </location>
</feature>
<evidence type="ECO:0000313" key="3">
    <source>
        <dbReference type="Proteomes" id="UP000694892"/>
    </source>
</evidence>
<dbReference type="EMBL" id="CM004480">
    <property type="protein sequence ID" value="OCT69551.1"/>
    <property type="molecule type" value="Genomic_DNA"/>
</dbReference>
<protein>
    <submittedName>
        <fullName evidence="2">Uncharacterized protein</fullName>
    </submittedName>
</protein>
<organism evidence="2 3">
    <name type="scientific">Xenopus laevis</name>
    <name type="common">African clawed frog</name>
    <dbReference type="NCBI Taxonomy" id="8355"/>
    <lineage>
        <taxon>Eukaryota</taxon>
        <taxon>Metazoa</taxon>
        <taxon>Chordata</taxon>
        <taxon>Craniata</taxon>
        <taxon>Vertebrata</taxon>
        <taxon>Euteleostomi</taxon>
        <taxon>Amphibia</taxon>
        <taxon>Batrachia</taxon>
        <taxon>Anura</taxon>
        <taxon>Pipoidea</taxon>
        <taxon>Pipidae</taxon>
        <taxon>Xenopodinae</taxon>
        <taxon>Xenopus</taxon>
        <taxon>Xenopus</taxon>
    </lineage>
</organism>
<keyword evidence="1" id="KW-0812">Transmembrane</keyword>
<evidence type="ECO:0000256" key="1">
    <source>
        <dbReference type="SAM" id="Phobius"/>
    </source>
</evidence>
<evidence type="ECO:0000313" key="2">
    <source>
        <dbReference type="EMBL" id="OCT69551.1"/>
    </source>
</evidence>
<reference evidence="3" key="1">
    <citation type="journal article" date="2016" name="Nature">
        <title>Genome evolution in the allotetraploid frog Xenopus laevis.</title>
        <authorList>
            <person name="Session A.M."/>
            <person name="Uno Y."/>
            <person name="Kwon T."/>
            <person name="Chapman J.A."/>
            <person name="Toyoda A."/>
            <person name="Takahashi S."/>
            <person name="Fukui A."/>
            <person name="Hikosaka A."/>
            <person name="Suzuki A."/>
            <person name="Kondo M."/>
            <person name="van Heeringen S.J."/>
            <person name="Quigley I."/>
            <person name="Heinz S."/>
            <person name="Ogino H."/>
            <person name="Ochi H."/>
            <person name="Hellsten U."/>
            <person name="Lyons J.B."/>
            <person name="Simakov O."/>
            <person name="Putnam N."/>
            <person name="Stites J."/>
            <person name="Kuroki Y."/>
            <person name="Tanaka T."/>
            <person name="Michiue T."/>
            <person name="Watanabe M."/>
            <person name="Bogdanovic O."/>
            <person name="Lister R."/>
            <person name="Georgiou G."/>
            <person name="Paranjpe S.S."/>
            <person name="van Kruijsbergen I."/>
            <person name="Shu S."/>
            <person name="Carlson J."/>
            <person name="Kinoshita T."/>
            <person name="Ohta Y."/>
            <person name="Mawaribuchi S."/>
            <person name="Jenkins J."/>
            <person name="Grimwood J."/>
            <person name="Schmutz J."/>
            <person name="Mitros T."/>
            <person name="Mozaffari S.V."/>
            <person name="Suzuki Y."/>
            <person name="Haramoto Y."/>
            <person name="Yamamoto T.S."/>
            <person name="Takagi C."/>
            <person name="Heald R."/>
            <person name="Miller K."/>
            <person name="Haudenschild C."/>
            <person name="Kitzman J."/>
            <person name="Nakayama T."/>
            <person name="Izutsu Y."/>
            <person name="Robert J."/>
            <person name="Fortriede J."/>
            <person name="Burns K."/>
            <person name="Lotay V."/>
            <person name="Karimi K."/>
            <person name="Yasuoka Y."/>
            <person name="Dichmann D.S."/>
            <person name="Flajnik M.F."/>
            <person name="Houston D.W."/>
            <person name="Shendure J."/>
            <person name="DuPasquier L."/>
            <person name="Vize P.D."/>
            <person name="Zorn A.M."/>
            <person name="Ito M."/>
            <person name="Marcotte E.M."/>
            <person name="Wallingford J.B."/>
            <person name="Ito Y."/>
            <person name="Asashima M."/>
            <person name="Ueno N."/>
            <person name="Matsuda Y."/>
            <person name="Veenstra G.J."/>
            <person name="Fujiyama A."/>
            <person name="Harland R.M."/>
            <person name="Taira M."/>
            <person name="Rokhsar D.S."/>
        </authorList>
    </citation>
    <scope>NUCLEOTIDE SEQUENCE [LARGE SCALE GENOMIC DNA]</scope>
    <source>
        <strain evidence="3">J</strain>
    </source>
</reference>
<dbReference type="Proteomes" id="UP000694892">
    <property type="component" value="Chromosome 8L"/>
</dbReference>
<proteinExistence type="predicted"/>
<dbReference type="AlphaFoldDB" id="A0A974CAH5"/>